<feature type="transmembrane region" description="Helical" evidence="1">
    <location>
        <begin position="161"/>
        <end position="180"/>
    </location>
</feature>
<evidence type="ECO:0000313" key="2">
    <source>
        <dbReference type="EMBL" id="MFB9573551.1"/>
    </source>
</evidence>
<feature type="transmembrane region" description="Helical" evidence="1">
    <location>
        <begin position="104"/>
        <end position="124"/>
    </location>
</feature>
<keyword evidence="1" id="KW-1133">Transmembrane helix</keyword>
<name>A0ABV5R6S3_9ACTN</name>
<feature type="transmembrane region" description="Helical" evidence="1">
    <location>
        <begin position="131"/>
        <end position="149"/>
    </location>
</feature>
<gene>
    <name evidence="2" type="ORF">ACFFTL_14775</name>
</gene>
<dbReference type="EMBL" id="JBHMCG010000061">
    <property type="protein sequence ID" value="MFB9573551.1"/>
    <property type="molecule type" value="Genomic_DNA"/>
</dbReference>
<evidence type="ECO:0008006" key="4">
    <source>
        <dbReference type="Google" id="ProtNLM"/>
    </source>
</evidence>
<protein>
    <recommendedName>
        <fullName evidence="4">Integral membrane protein</fullName>
    </recommendedName>
</protein>
<comment type="caution">
    <text evidence="2">The sequence shown here is derived from an EMBL/GenBank/DDBJ whole genome shotgun (WGS) entry which is preliminary data.</text>
</comment>
<evidence type="ECO:0000313" key="3">
    <source>
        <dbReference type="Proteomes" id="UP001589710"/>
    </source>
</evidence>
<accession>A0ABV5R6S3</accession>
<keyword evidence="3" id="KW-1185">Reference proteome</keyword>
<evidence type="ECO:0000256" key="1">
    <source>
        <dbReference type="SAM" id="Phobius"/>
    </source>
</evidence>
<feature type="transmembrane region" description="Helical" evidence="1">
    <location>
        <begin position="75"/>
        <end position="92"/>
    </location>
</feature>
<reference evidence="2 3" key="1">
    <citation type="submission" date="2024-09" db="EMBL/GenBank/DDBJ databases">
        <authorList>
            <person name="Sun Q."/>
            <person name="Mori K."/>
        </authorList>
    </citation>
    <scope>NUCLEOTIDE SEQUENCE [LARGE SCALE GENOMIC DNA]</scope>
    <source>
        <strain evidence="2 3">JCM 3331</strain>
    </source>
</reference>
<proteinExistence type="predicted"/>
<sequence>MKIAVGGAAAGVVFGSLTSLTNVLSSPYGEIGAHIAGSVLAKASKVLSLLLDAGWSWAALAVAVGWVAGSRIRGALGGVAALVAATVSYYVMDLYLWDAGTDMVFWLVAGVPLGLILGVVGAVIRQPGLPGLIAALIVPVGAAVQMVVMRPGEGLVDALPATVAAGIVWTGAVLAAAWALRRFCCQRRALGAA</sequence>
<organism evidence="2 3">
    <name type="scientific">Streptomyces yanii</name>
    <dbReference type="NCBI Taxonomy" id="78510"/>
    <lineage>
        <taxon>Bacteria</taxon>
        <taxon>Bacillati</taxon>
        <taxon>Actinomycetota</taxon>
        <taxon>Actinomycetes</taxon>
        <taxon>Kitasatosporales</taxon>
        <taxon>Streptomycetaceae</taxon>
        <taxon>Streptomyces</taxon>
    </lineage>
</organism>
<dbReference type="RefSeq" id="WP_345515532.1">
    <property type="nucleotide sequence ID" value="NZ_BAAAXD010000031.1"/>
</dbReference>
<dbReference type="Proteomes" id="UP001589710">
    <property type="component" value="Unassembled WGS sequence"/>
</dbReference>
<keyword evidence="1" id="KW-0472">Membrane</keyword>
<feature type="transmembrane region" description="Helical" evidence="1">
    <location>
        <begin position="49"/>
        <end position="68"/>
    </location>
</feature>
<keyword evidence="1" id="KW-0812">Transmembrane</keyword>